<dbReference type="InterPro" id="IPR002347">
    <property type="entry name" value="SDR_fam"/>
</dbReference>
<dbReference type="Pfam" id="PF00106">
    <property type="entry name" value="adh_short"/>
    <property type="match status" value="1"/>
</dbReference>
<dbReference type="PANTHER" id="PTHR44085:SF2">
    <property type="entry name" value="SEPIAPTERIN REDUCTASE"/>
    <property type="match status" value="1"/>
</dbReference>
<comment type="similarity">
    <text evidence="2">Belongs to the short-chain dehydrogenases/reductases (SDR) family.</text>
</comment>
<evidence type="ECO:0000256" key="4">
    <source>
        <dbReference type="ARBA" id="ARBA00022857"/>
    </source>
</evidence>
<evidence type="ECO:0000256" key="5">
    <source>
        <dbReference type="ARBA" id="ARBA00023002"/>
    </source>
</evidence>
<dbReference type="Proteomes" id="UP000693672">
    <property type="component" value="Unassembled WGS sequence"/>
</dbReference>
<keyword evidence="3" id="KW-0963">Cytoplasm</keyword>
<dbReference type="RefSeq" id="WP_218093410.1">
    <property type="nucleotide sequence ID" value="NZ_CAJVAS010000016.1"/>
</dbReference>
<evidence type="ECO:0000313" key="6">
    <source>
        <dbReference type="EMBL" id="CAG7635516.1"/>
    </source>
</evidence>
<evidence type="ECO:0000256" key="1">
    <source>
        <dbReference type="ARBA" id="ARBA00004496"/>
    </source>
</evidence>
<dbReference type="InterPro" id="IPR051721">
    <property type="entry name" value="Biopterin_syn/organic_redct"/>
</dbReference>
<accession>A0A916K429</accession>
<evidence type="ECO:0000256" key="2">
    <source>
        <dbReference type="ARBA" id="ARBA00006484"/>
    </source>
</evidence>
<comment type="caution">
    <text evidence="6">The sequence shown here is derived from an EMBL/GenBank/DDBJ whole genome shotgun (WGS) entry which is preliminary data.</text>
</comment>
<organism evidence="6 7">
    <name type="scientific">Paenibacillus solanacearum</name>
    <dbReference type="NCBI Taxonomy" id="2048548"/>
    <lineage>
        <taxon>Bacteria</taxon>
        <taxon>Bacillati</taxon>
        <taxon>Bacillota</taxon>
        <taxon>Bacilli</taxon>
        <taxon>Bacillales</taxon>
        <taxon>Paenibacillaceae</taxon>
        <taxon>Paenibacillus</taxon>
    </lineage>
</organism>
<keyword evidence="4" id="KW-0521">NADP</keyword>
<dbReference type="InterPro" id="IPR020904">
    <property type="entry name" value="Sc_DH/Rdtase_CS"/>
</dbReference>
<protein>
    <submittedName>
        <fullName evidence="6">Benzil reductase ((S)-benzoin forming)</fullName>
        <ecNumber evidence="6">1.1.1.320</ecNumber>
    </submittedName>
</protein>
<evidence type="ECO:0000313" key="7">
    <source>
        <dbReference type="Proteomes" id="UP000693672"/>
    </source>
</evidence>
<reference evidence="6" key="1">
    <citation type="submission" date="2021-06" db="EMBL/GenBank/DDBJ databases">
        <authorList>
            <person name="Criscuolo A."/>
        </authorList>
    </citation>
    <scope>NUCLEOTIDE SEQUENCE</scope>
    <source>
        <strain evidence="6">CIP111600</strain>
    </source>
</reference>
<comment type="subcellular location">
    <subcellularLocation>
        <location evidence="1">Cytoplasm</location>
    </subcellularLocation>
</comment>
<dbReference type="EMBL" id="CAJVAS010000016">
    <property type="protein sequence ID" value="CAG7635516.1"/>
    <property type="molecule type" value="Genomic_DNA"/>
</dbReference>
<name>A0A916K429_9BACL</name>
<keyword evidence="7" id="KW-1185">Reference proteome</keyword>
<dbReference type="GO" id="GO:0005737">
    <property type="term" value="C:cytoplasm"/>
    <property type="evidence" value="ECO:0007669"/>
    <property type="project" value="UniProtKB-SubCell"/>
</dbReference>
<dbReference type="EC" id="1.1.1.320" evidence="6"/>
<proteinExistence type="inferred from homology"/>
<dbReference type="AlphaFoldDB" id="A0A916K429"/>
<evidence type="ECO:0000256" key="3">
    <source>
        <dbReference type="ARBA" id="ARBA00022490"/>
    </source>
</evidence>
<dbReference type="PROSITE" id="PS00061">
    <property type="entry name" value="ADH_SHORT"/>
    <property type="match status" value="1"/>
</dbReference>
<dbReference type="PANTHER" id="PTHR44085">
    <property type="entry name" value="SEPIAPTERIN REDUCTASE"/>
    <property type="match status" value="1"/>
</dbReference>
<sequence>MHYYIVTGASSGLGKETARLLLRPEHHVVSISRREPIGLMAQANQTGGRFTWLEQDLSNIGELPGCVDRLMQLVAASGTPALSMHLIHNAAAAAPFKALDHHSPEEISASLNVNVHAPVLLSSLWIQRIRSLHIPKQLIVITSASADYPMAGMSLYCSAKAGLNMMVRCLQLEQRGLPYGVHIAAVDPGMMDTPMQAAAREAHELSFPATAFFRQSRESGQLRTPESVAQRLIEWMSDLAVKPEADSGTVHRL</sequence>
<keyword evidence="5 6" id="KW-0560">Oxidoreductase</keyword>
<gene>
    <name evidence="6" type="primary">yueD_2</name>
    <name evidence="6" type="ORF">PAESOLCIP111_03672</name>
</gene>
<dbReference type="GO" id="GO:0006729">
    <property type="term" value="P:tetrahydrobiopterin biosynthetic process"/>
    <property type="evidence" value="ECO:0007669"/>
    <property type="project" value="TreeGrafter"/>
</dbReference>
<dbReference type="GO" id="GO:0004757">
    <property type="term" value="F:sepiapterin reductase (NADP+) activity"/>
    <property type="evidence" value="ECO:0007669"/>
    <property type="project" value="TreeGrafter"/>
</dbReference>